<protein>
    <submittedName>
        <fullName evidence="9">Na(+)/H(+) antiporter</fullName>
    </submittedName>
</protein>
<feature type="transmembrane region" description="Helical" evidence="7">
    <location>
        <begin position="391"/>
        <end position="413"/>
    </location>
</feature>
<dbReference type="InterPro" id="IPR038770">
    <property type="entry name" value="Na+/solute_symporter_sf"/>
</dbReference>
<dbReference type="Proteomes" id="UP000286806">
    <property type="component" value="Unassembled WGS sequence"/>
</dbReference>
<feature type="transmembrane region" description="Helical" evidence="7">
    <location>
        <begin position="269"/>
        <end position="286"/>
    </location>
</feature>
<dbReference type="EMBL" id="BGOW01000020">
    <property type="protein sequence ID" value="GBL46484.1"/>
    <property type="molecule type" value="Genomic_DNA"/>
</dbReference>
<dbReference type="GO" id="GO:0016020">
    <property type="term" value="C:membrane"/>
    <property type="evidence" value="ECO:0007669"/>
    <property type="project" value="UniProtKB-SubCell"/>
</dbReference>
<dbReference type="Gene3D" id="1.20.1530.20">
    <property type="match status" value="1"/>
</dbReference>
<evidence type="ECO:0000313" key="9">
    <source>
        <dbReference type="EMBL" id="GBL46484.1"/>
    </source>
</evidence>
<evidence type="ECO:0000256" key="5">
    <source>
        <dbReference type="ARBA" id="ARBA00023065"/>
    </source>
</evidence>
<keyword evidence="4 7" id="KW-1133">Transmembrane helix</keyword>
<feature type="transmembrane region" description="Helical" evidence="7">
    <location>
        <begin position="44"/>
        <end position="63"/>
    </location>
</feature>
<feature type="transmembrane region" description="Helical" evidence="7">
    <location>
        <begin position="83"/>
        <end position="101"/>
    </location>
</feature>
<evidence type="ECO:0000256" key="2">
    <source>
        <dbReference type="ARBA" id="ARBA00022448"/>
    </source>
</evidence>
<keyword evidence="5" id="KW-0406">Ion transport</keyword>
<name>A0A401JFU4_9PROT</name>
<dbReference type="OrthoDB" id="9793589at2"/>
<evidence type="ECO:0000259" key="8">
    <source>
        <dbReference type="Pfam" id="PF00999"/>
    </source>
</evidence>
<dbReference type="GO" id="GO:0015297">
    <property type="term" value="F:antiporter activity"/>
    <property type="evidence" value="ECO:0007669"/>
    <property type="project" value="InterPro"/>
</dbReference>
<dbReference type="GO" id="GO:1902600">
    <property type="term" value="P:proton transmembrane transport"/>
    <property type="evidence" value="ECO:0007669"/>
    <property type="project" value="InterPro"/>
</dbReference>
<evidence type="ECO:0000313" key="10">
    <source>
        <dbReference type="Proteomes" id="UP000286806"/>
    </source>
</evidence>
<feature type="transmembrane region" description="Helical" evidence="7">
    <location>
        <begin position="330"/>
        <end position="353"/>
    </location>
</feature>
<dbReference type="InterPro" id="IPR006153">
    <property type="entry name" value="Cation/H_exchanger_TM"/>
</dbReference>
<keyword evidence="2" id="KW-0813">Transport</keyword>
<evidence type="ECO:0000256" key="1">
    <source>
        <dbReference type="ARBA" id="ARBA00004141"/>
    </source>
</evidence>
<accession>A0A401JFU4</accession>
<feature type="transmembrane region" description="Helical" evidence="7">
    <location>
        <begin position="145"/>
        <end position="165"/>
    </location>
</feature>
<dbReference type="InterPro" id="IPR050794">
    <property type="entry name" value="CPA2_transporter"/>
</dbReference>
<comment type="subcellular location">
    <subcellularLocation>
        <location evidence="1">Membrane</location>
        <topology evidence="1">Multi-pass membrane protein</topology>
    </subcellularLocation>
</comment>
<feature type="transmembrane region" description="Helical" evidence="7">
    <location>
        <begin position="14"/>
        <end position="32"/>
    </location>
</feature>
<keyword evidence="6 7" id="KW-0472">Membrane</keyword>
<sequence>MTTAAHIAAHKTEALLFFTLLQLTVIVLAARIGGGIALRIGQSAVVGEIVIGILLGPSLFGLLAPDVFQYVFHSGAPEPMQMLSQIGLVLLMFQIGLEFDFSHLGESRNRSAVMWVAGASLVAPFALGFAVGQISAPILSPGAHALGSALFVATAFSITALPILGRIMMEFDMTRTPIGVIAISAAAINDVIGWLLLALITTLTLSDFVAASFALKVVLVLGFFLLSWFGVRPIMKRILHRCDARSGALSHNLLGIVLAAIFLSAMTTYQLGIFAIFGGFMMGVLLHDEHAFVRTWKARISPFVMVFFLPIFFTYTGLRTNIGSLDSAAAWGWCALIVFLATLGKYGGAYLAARIAGMSHQEGKVMGIMMNTRALMELIVINVGYDLGVISQQMFTILVIMAIFSTVITSPLLRRWLPRIGIPVPSRSNAAERTAHEQHG</sequence>
<evidence type="ECO:0000256" key="6">
    <source>
        <dbReference type="ARBA" id="ARBA00023136"/>
    </source>
</evidence>
<evidence type="ECO:0000256" key="7">
    <source>
        <dbReference type="SAM" id="Phobius"/>
    </source>
</evidence>
<dbReference type="PANTHER" id="PTHR32468">
    <property type="entry name" value="CATION/H + ANTIPORTER"/>
    <property type="match status" value="1"/>
</dbReference>
<comment type="caution">
    <text evidence="9">The sequence shown here is derived from an EMBL/GenBank/DDBJ whole genome shotgun (WGS) entry which is preliminary data.</text>
</comment>
<feature type="transmembrane region" description="Helical" evidence="7">
    <location>
        <begin position="177"/>
        <end position="202"/>
    </location>
</feature>
<feature type="domain" description="Cation/H+ exchanger transmembrane" evidence="8">
    <location>
        <begin position="28"/>
        <end position="413"/>
    </location>
</feature>
<evidence type="ECO:0000256" key="4">
    <source>
        <dbReference type="ARBA" id="ARBA00022989"/>
    </source>
</evidence>
<dbReference type="Pfam" id="PF00999">
    <property type="entry name" value="Na_H_Exchanger"/>
    <property type="match status" value="1"/>
</dbReference>
<dbReference type="PANTHER" id="PTHR32468:SF0">
    <property type="entry name" value="K(+)_H(+) ANTIPORTER 1"/>
    <property type="match status" value="1"/>
</dbReference>
<organism evidence="9 10">
    <name type="scientific">Sulfuriferula multivorans</name>
    <dbReference type="NCBI Taxonomy" id="1559896"/>
    <lineage>
        <taxon>Bacteria</taxon>
        <taxon>Pseudomonadati</taxon>
        <taxon>Pseudomonadota</taxon>
        <taxon>Betaproteobacteria</taxon>
        <taxon>Nitrosomonadales</taxon>
        <taxon>Sulfuricellaceae</taxon>
        <taxon>Sulfuriferula</taxon>
    </lineage>
</organism>
<feature type="transmembrane region" description="Helical" evidence="7">
    <location>
        <begin position="298"/>
        <end position="318"/>
    </location>
</feature>
<keyword evidence="10" id="KW-1185">Reference proteome</keyword>
<gene>
    <name evidence="9" type="ORF">SFMTTN_2298</name>
</gene>
<evidence type="ECO:0000256" key="3">
    <source>
        <dbReference type="ARBA" id="ARBA00022692"/>
    </source>
</evidence>
<reference evidence="9 10" key="1">
    <citation type="journal article" date="2019" name="Front. Microbiol.">
        <title>Genomes of Neutrophilic Sulfur-Oxidizing Chemolithoautotrophs Representing 9 Proteobacterial Species From 8 Genera.</title>
        <authorList>
            <person name="Watanabe T."/>
            <person name="Kojima H."/>
            <person name="Umezawa K."/>
            <person name="Hori C."/>
            <person name="Takasuka T.E."/>
            <person name="Kato Y."/>
            <person name="Fukui M."/>
        </authorList>
    </citation>
    <scope>NUCLEOTIDE SEQUENCE [LARGE SCALE GENOMIC DNA]</scope>
    <source>
        <strain evidence="9 10">TTN</strain>
    </source>
</reference>
<dbReference type="RefSeq" id="WP_124705270.1">
    <property type="nucleotide sequence ID" value="NZ_BGOW01000020.1"/>
</dbReference>
<feature type="transmembrane region" description="Helical" evidence="7">
    <location>
        <begin position="113"/>
        <end position="139"/>
    </location>
</feature>
<keyword evidence="3 7" id="KW-0812">Transmembrane</keyword>
<proteinExistence type="predicted"/>
<feature type="transmembrane region" description="Helical" evidence="7">
    <location>
        <begin position="208"/>
        <end position="231"/>
    </location>
</feature>
<dbReference type="AlphaFoldDB" id="A0A401JFU4"/>